<reference evidence="5 6" key="1">
    <citation type="submission" date="2018-12" db="EMBL/GenBank/DDBJ databases">
        <title>Complete genome sequencing of Tabrizicola sp. K13M18.</title>
        <authorList>
            <person name="Bae J.-W."/>
        </authorList>
    </citation>
    <scope>NUCLEOTIDE SEQUENCE [LARGE SCALE GENOMIC DNA]</scope>
    <source>
        <strain evidence="5 6">K13M18</strain>
    </source>
</reference>
<dbReference type="PANTHER" id="PTHR38033:SF1">
    <property type="entry name" value="DOTU FAMILY TYPE IV_VI SECRETION SYSTEM PROTEIN"/>
    <property type="match status" value="1"/>
</dbReference>
<dbReference type="Proteomes" id="UP000282002">
    <property type="component" value="Chromosome"/>
</dbReference>
<sequence>MSDKDDPFGLSSDAGRTRIRPVSGAGQRPASPPTYGAASGGAFGSFGGGAFGSGAPPSGPVRPRGQRPHANPLIAAFAPLLEIAPELERAAPPGQPDVLRQRLQGSLIDARDAAVALGQPLTRANQGAWFVAALIDDIALNTPWGGHSDWPRQPLVTALSGEVDAGTRFYRHLEDLVAHPTRDPDLLELAYTCLGLGFRGQYRLQAAAGEASITAMRGQIARLLRNVETLAAPLSPHADGVKVPDTPRRFAVPIWTVWLVAAALGAGIYTLLSLQLGNKAEQLFVSAAALPPAERAGVFRPVRDTAVLTEPVIPVEPVIFELLPLFQAAAPADTASALTGREDVSLAVLVVQGTAPELFRSAKADVNTEYAPLIASIAKVIGENAEVTGRVTVIGHTDSVPVQSSNPFQSNQGLSEARAATIAEILVAAGVPADNVAFEGRADTEPVGDNATTEGRAQNRRIEIKIEKRL</sequence>
<feature type="compositionally biased region" description="Gly residues" evidence="2">
    <location>
        <begin position="38"/>
        <end position="52"/>
    </location>
</feature>
<dbReference type="CDD" id="cd07185">
    <property type="entry name" value="OmpA_C-like"/>
    <property type="match status" value="1"/>
</dbReference>
<proteinExistence type="predicted"/>
<evidence type="ECO:0000259" key="4">
    <source>
        <dbReference type="PROSITE" id="PS51123"/>
    </source>
</evidence>
<dbReference type="Gene3D" id="3.30.1330.60">
    <property type="entry name" value="OmpA-like domain"/>
    <property type="match status" value="1"/>
</dbReference>
<accession>A0A3S8U7L5</accession>
<dbReference type="InterPro" id="IPR017732">
    <property type="entry name" value="T4/T6SS_DotU"/>
</dbReference>
<feature type="domain" description="OmpA-like" evidence="4">
    <location>
        <begin position="346"/>
        <end position="470"/>
    </location>
</feature>
<evidence type="ECO:0000256" key="1">
    <source>
        <dbReference type="PROSITE-ProRule" id="PRU00473"/>
    </source>
</evidence>
<gene>
    <name evidence="5" type="primary">tssL</name>
    <name evidence="5" type="ORF">EI545_12600</name>
</gene>
<dbReference type="Gene3D" id="1.25.40.590">
    <property type="entry name" value="Type IV / VI secretion system, DotU"/>
    <property type="match status" value="1"/>
</dbReference>
<protein>
    <submittedName>
        <fullName evidence="5">Type VI secretion system protein TssL</fullName>
    </submittedName>
</protein>
<keyword evidence="6" id="KW-1185">Reference proteome</keyword>
<evidence type="ECO:0000313" key="5">
    <source>
        <dbReference type="EMBL" id="AZL59601.1"/>
    </source>
</evidence>
<dbReference type="PRINTS" id="PR01023">
    <property type="entry name" value="NAFLGMOTY"/>
</dbReference>
<keyword evidence="3" id="KW-1133">Transmembrane helix</keyword>
<dbReference type="InterPro" id="IPR017733">
    <property type="entry name" value="OmpA-like_dom_proteobacteria"/>
</dbReference>
<dbReference type="Pfam" id="PF00691">
    <property type="entry name" value="OmpA"/>
    <property type="match status" value="1"/>
</dbReference>
<dbReference type="Pfam" id="PF09850">
    <property type="entry name" value="DotU"/>
    <property type="match status" value="1"/>
</dbReference>
<dbReference type="InterPro" id="IPR038522">
    <property type="entry name" value="T4/T6SS_DotU_sf"/>
</dbReference>
<dbReference type="GO" id="GO:0016020">
    <property type="term" value="C:membrane"/>
    <property type="evidence" value="ECO:0007669"/>
    <property type="project" value="UniProtKB-UniRule"/>
</dbReference>
<evidence type="ECO:0000256" key="2">
    <source>
        <dbReference type="SAM" id="MobiDB-lite"/>
    </source>
</evidence>
<name>A0A3S8U7L5_9RHOB</name>
<dbReference type="RefSeq" id="WP_125325796.1">
    <property type="nucleotide sequence ID" value="NZ_CP034328.1"/>
</dbReference>
<evidence type="ECO:0000313" key="6">
    <source>
        <dbReference type="Proteomes" id="UP000282002"/>
    </source>
</evidence>
<dbReference type="NCBIfam" id="TIGR03349">
    <property type="entry name" value="IV_VI_DotU"/>
    <property type="match status" value="1"/>
</dbReference>
<keyword evidence="1 3" id="KW-0472">Membrane</keyword>
<evidence type="ECO:0000256" key="3">
    <source>
        <dbReference type="SAM" id="Phobius"/>
    </source>
</evidence>
<dbReference type="SUPFAM" id="SSF103088">
    <property type="entry name" value="OmpA-like"/>
    <property type="match status" value="1"/>
</dbReference>
<dbReference type="PANTHER" id="PTHR38033">
    <property type="entry name" value="MEMBRANE PROTEIN-RELATED"/>
    <property type="match status" value="1"/>
</dbReference>
<dbReference type="InterPro" id="IPR036737">
    <property type="entry name" value="OmpA-like_sf"/>
</dbReference>
<dbReference type="NCBIfam" id="NF038228">
    <property type="entry name" value="IcmH_DotU_IVB"/>
    <property type="match status" value="1"/>
</dbReference>
<dbReference type="EMBL" id="CP034328">
    <property type="protein sequence ID" value="AZL59601.1"/>
    <property type="molecule type" value="Genomic_DNA"/>
</dbReference>
<dbReference type="KEGG" id="taw:EI545_12600"/>
<dbReference type="OrthoDB" id="345640at2"/>
<dbReference type="AlphaFoldDB" id="A0A3S8U7L5"/>
<organism evidence="5 6">
    <name type="scientific">Tabrizicola piscis</name>
    <dbReference type="NCBI Taxonomy" id="2494374"/>
    <lineage>
        <taxon>Bacteria</taxon>
        <taxon>Pseudomonadati</taxon>
        <taxon>Pseudomonadota</taxon>
        <taxon>Alphaproteobacteria</taxon>
        <taxon>Rhodobacterales</taxon>
        <taxon>Paracoccaceae</taxon>
        <taxon>Tabrizicola</taxon>
    </lineage>
</organism>
<feature type="transmembrane region" description="Helical" evidence="3">
    <location>
        <begin position="252"/>
        <end position="272"/>
    </location>
</feature>
<dbReference type="NCBIfam" id="TIGR03350">
    <property type="entry name" value="type_VI_ompA"/>
    <property type="match status" value="1"/>
</dbReference>
<dbReference type="InterPro" id="IPR006665">
    <property type="entry name" value="OmpA-like"/>
</dbReference>
<dbReference type="PROSITE" id="PS51123">
    <property type="entry name" value="OMPA_2"/>
    <property type="match status" value="1"/>
</dbReference>
<feature type="region of interest" description="Disordered" evidence="2">
    <location>
        <begin position="1"/>
        <end position="69"/>
    </location>
</feature>
<keyword evidence="3" id="KW-0812">Transmembrane</keyword>